<dbReference type="RefSeq" id="WP_349242113.1">
    <property type="nucleotide sequence ID" value="NZ_JAVTTO010000004.1"/>
</dbReference>
<dbReference type="InterPro" id="IPR027051">
    <property type="entry name" value="XdhC_Rossmann_dom"/>
</dbReference>
<dbReference type="Pfam" id="PF02625">
    <property type="entry name" value="XdhC_CoxI"/>
    <property type="match status" value="1"/>
</dbReference>
<keyword evidence="4" id="KW-1185">Reference proteome</keyword>
<evidence type="ECO:0000313" key="3">
    <source>
        <dbReference type="EMBL" id="MDT7832860.1"/>
    </source>
</evidence>
<evidence type="ECO:0000313" key="4">
    <source>
        <dbReference type="Proteomes" id="UP001257277"/>
    </source>
</evidence>
<dbReference type="EMBL" id="JAVTTO010000004">
    <property type="protein sequence ID" value="MDT7832860.1"/>
    <property type="molecule type" value="Genomic_DNA"/>
</dbReference>
<dbReference type="PANTHER" id="PTHR30388:SF6">
    <property type="entry name" value="XANTHINE DEHYDROGENASE SUBUNIT A-RELATED"/>
    <property type="match status" value="1"/>
</dbReference>
<organism evidence="3 4">
    <name type="scientific">Asprobacillus argus</name>
    <dbReference type="NCBI Taxonomy" id="3076534"/>
    <lineage>
        <taxon>Bacteria</taxon>
        <taxon>Pseudomonadati</taxon>
        <taxon>Bacteroidota</taxon>
        <taxon>Flavobacteriia</taxon>
        <taxon>Flavobacteriales</taxon>
        <taxon>Flavobacteriaceae</taxon>
        <taxon>Asprobacillus</taxon>
    </lineage>
</organism>
<feature type="domain" description="XdhC Rossmann" evidence="2">
    <location>
        <begin position="166"/>
        <end position="308"/>
    </location>
</feature>
<name>A0ABU3LGT6_9FLAO</name>
<feature type="domain" description="XdhC- CoxI" evidence="1">
    <location>
        <begin position="11"/>
        <end position="66"/>
    </location>
</feature>
<dbReference type="InterPro" id="IPR052698">
    <property type="entry name" value="MoCofactor_Util/Proc"/>
</dbReference>
<evidence type="ECO:0000259" key="1">
    <source>
        <dbReference type="Pfam" id="PF02625"/>
    </source>
</evidence>
<comment type="caution">
    <text evidence="3">The sequence shown here is derived from an EMBL/GenBank/DDBJ whole genome shotgun (WGS) entry which is preliminary data.</text>
</comment>
<evidence type="ECO:0000259" key="2">
    <source>
        <dbReference type="Pfam" id="PF13478"/>
    </source>
</evidence>
<dbReference type="Pfam" id="PF13478">
    <property type="entry name" value="XdhC_C"/>
    <property type="match status" value="1"/>
</dbReference>
<accession>A0ABU3LGT6</accession>
<reference evidence="3 4" key="1">
    <citation type="submission" date="2023-09" db="EMBL/GenBank/DDBJ databases">
        <title>Novel taxa isolated from Blanes Bay.</title>
        <authorList>
            <person name="Rey-Velasco X."/>
            <person name="Lucena T."/>
        </authorList>
    </citation>
    <scope>NUCLEOTIDE SEQUENCE [LARGE SCALE GENOMIC DNA]</scope>
    <source>
        <strain evidence="3 4">S356</strain>
    </source>
</reference>
<dbReference type="PANTHER" id="PTHR30388">
    <property type="entry name" value="ALDEHYDE OXIDOREDUCTASE MOLYBDENUM COFACTOR ASSEMBLY PROTEIN"/>
    <property type="match status" value="1"/>
</dbReference>
<dbReference type="Proteomes" id="UP001257277">
    <property type="component" value="Unassembled WGS sequence"/>
</dbReference>
<sequence>MKLWQHLLHKLEENRKAYLLTVIENFGSSPGRKGFKMIVVDDGFIFGSIGGGVMEHALVEETKKLLTLADMPIFLRKQIHKGKIKDGSGMICSGEQTVVFHPLNATHISDVKRIIDCLKLDKKGTLLLSHTSFSFSYKEMKKQFDNQIVSTKEWSFKEQIGFKNRLYIVGAGHVSLAVSDLFSNLGFYVTIFDNRQNLNTFDLNTSAHQKRMIDYNQISDYILEGDATYVTIMTNTYLDDKLVLSKILKNTFKYVGVLGSTAKLKTMWEVLQQEGFTPKQLSTIKAPIGLSIKSQTPEEIAVSIAAEVIQLKNVNA</sequence>
<proteinExistence type="predicted"/>
<protein>
    <submittedName>
        <fullName evidence="3">XdhC family protein</fullName>
    </submittedName>
</protein>
<dbReference type="InterPro" id="IPR003777">
    <property type="entry name" value="XdhC_CoxI"/>
</dbReference>
<gene>
    <name evidence="3" type="ORF">RQM59_10750</name>
</gene>
<dbReference type="Gene3D" id="3.40.50.720">
    <property type="entry name" value="NAD(P)-binding Rossmann-like Domain"/>
    <property type="match status" value="1"/>
</dbReference>